<dbReference type="Pfam" id="PF03732">
    <property type="entry name" value="Retrotrans_gag"/>
    <property type="match status" value="1"/>
</dbReference>
<accession>A0A0B0PPH0</accession>
<dbReference type="EMBL" id="KN439074">
    <property type="protein sequence ID" value="KHG26905.1"/>
    <property type="molecule type" value="Genomic_DNA"/>
</dbReference>
<organism evidence="2 3">
    <name type="scientific">Gossypium arboreum</name>
    <name type="common">Tree cotton</name>
    <name type="synonym">Gossypium nanking</name>
    <dbReference type="NCBI Taxonomy" id="29729"/>
    <lineage>
        <taxon>Eukaryota</taxon>
        <taxon>Viridiplantae</taxon>
        <taxon>Streptophyta</taxon>
        <taxon>Embryophyta</taxon>
        <taxon>Tracheophyta</taxon>
        <taxon>Spermatophyta</taxon>
        <taxon>Magnoliopsida</taxon>
        <taxon>eudicotyledons</taxon>
        <taxon>Gunneridae</taxon>
        <taxon>Pentapetalae</taxon>
        <taxon>rosids</taxon>
        <taxon>malvids</taxon>
        <taxon>Malvales</taxon>
        <taxon>Malvaceae</taxon>
        <taxon>Malvoideae</taxon>
        <taxon>Gossypium</taxon>
    </lineage>
</organism>
<evidence type="ECO:0000313" key="3">
    <source>
        <dbReference type="Proteomes" id="UP000032142"/>
    </source>
</evidence>
<dbReference type="AlphaFoldDB" id="A0A0B0PPH0"/>
<reference evidence="3" key="1">
    <citation type="submission" date="2014-09" db="EMBL/GenBank/DDBJ databases">
        <authorList>
            <person name="Mudge J."/>
            <person name="Ramaraj T."/>
            <person name="Lindquist I.E."/>
            <person name="Bharti A.K."/>
            <person name="Sundararajan A."/>
            <person name="Cameron C.T."/>
            <person name="Woodward J.E."/>
            <person name="May G.D."/>
            <person name="Brubaker C."/>
            <person name="Broadhvest J."/>
            <person name="Wilkins T.A."/>
        </authorList>
    </citation>
    <scope>NUCLEOTIDE SEQUENCE</scope>
    <source>
        <strain evidence="3">cv. AKA8401</strain>
    </source>
</reference>
<evidence type="ECO:0000259" key="1">
    <source>
        <dbReference type="Pfam" id="PF03732"/>
    </source>
</evidence>
<evidence type="ECO:0000313" key="2">
    <source>
        <dbReference type="EMBL" id="KHG26905.1"/>
    </source>
</evidence>
<gene>
    <name evidence="2" type="ORF">F383_09795</name>
</gene>
<dbReference type="InterPro" id="IPR005162">
    <property type="entry name" value="Retrotrans_gag_dom"/>
</dbReference>
<sequence length="255" mass="30656">MFRPCEGHGRVHGRMKTSIVPRVVEPMRIGKAPVDKLRKYRAEDFRAKVEGDVERVEFWLENTTVSSVVPNENITWEFFQAEFRKKYIIQRFLDSKRKEFLELKQGNKTVSEYKREFVRLSQYATEWVQLEIEMSNQAKKTKELNNERKQAKRKARVSNPRDIQVVQVAVELLLRMLLQNQRLEPQQELMQYALERKPLLPMSSRTPRNKFWRSTLENKRFRNNRDTNQKRLLGDLAWTDNLPIRCKVRWSAYLR</sequence>
<keyword evidence="3" id="KW-1185">Reference proteome</keyword>
<protein>
    <submittedName>
        <fullName evidence="2">2-succinyl-5-enolpyruvyl-6-hydroxy-3-cyclohexene-1-carboxylate synthase</fullName>
    </submittedName>
</protein>
<name>A0A0B0PPH0_GOSAR</name>
<proteinExistence type="predicted"/>
<feature type="domain" description="Retrotransposon gag" evidence="1">
    <location>
        <begin position="65"/>
        <end position="126"/>
    </location>
</feature>
<dbReference type="Proteomes" id="UP000032142">
    <property type="component" value="Unassembled WGS sequence"/>
</dbReference>